<protein>
    <submittedName>
        <fullName evidence="1">Uncharacterized protein</fullName>
    </submittedName>
</protein>
<proteinExistence type="predicted"/>
<evidence type="ECO:0000313" key="1">
    <source>
        <dbReference type="EMBL" id="KKM79907.1"/>
    </source>
</evidence>
<name>A0A0F9NEX4_9ZZZZ</name>
<reference evidence="1" key="1">
    <citation type="journal article" date="2015" name="Nature">
        <title>Complex archaea that bridge the gap between prokaryotes and eukaryotes.</title>
        <authorList>
            <person name="Spang A."/>
            <person name="Saw J.H."/>
            <person name="Jorgensen S.L."/>
            <person name="Zaremba-Niedzwiedzka K."/>
            <person name="Martijn J."/>
            <person name="Lind A.E."/>
            <person name="van Eijk R."/>
            <person name="Schleper C."/>
            <person name="Guy L."/>
            <person name="Ettema T.J."/>
        </authorList>
    </citation>
    <scope>NUCLEOTIDE SEQUENCE</scope>
</reference>
<sequence length="266" mass="30607">MVKVVIHCNQVKWQKEYKKYFARGFTRHGVQVTTTSHDAPVRGAVNVIFANNSWKKTMAGCIQNNIPLLTVGRCFFGSRFDMVAIGWDGFNGDADFCLDDVDDSRWKKHGFEIPDWNMSGEYILVCGEFRNMKPWYKQLQNILPKDEVRFRSHPFVNELHGWKKATGKKQDDIKTALAGAGACITYDSIAGCDAVLAGVPSITYGPKSIAWDVSMKSYEEWIDLIANYDVLPDREDWCNRLAYCQWSHQEIMDGDFWEHLKKRETK</sequence>
<accession>A0A0F9NEX4</accession>
<organism evidence="1">
    <name type="scientific">marine sediment metagenome</name>
    <dbReference type="NCBI Taxonomy" id="412755"/>
    <lineage>
        <taxon>unclassified sequences</taxon>
        <taxon>metagenomes</taxon>
        <taxon>ecological metagenomes</taxon>
    </lineage>
</organism>
<dbReference type="AlphaFoldDB" id="A0A0F9NEX4"/>
<gene>
    <name evidence="1" type="ORF">LCGC14_1345240</name>
</gene>
<comment type="caution">
    <text evidence="1">The sequence shown here is derived from an EMBL/GenBank/DDBJ whole genome shotgun (WGS) entry which is preliminary data.</text>
</comment>
<dbReference type="EMBL" id="LAZR01008269">
    <property type="protein sequence ID" value="KKM79907.1"/>
    <property type="molecule type" value="Genomic_DNA"/>
</dbReference>